<name>A0A1G7QDK7_CHIFI</name>
<dbReference type="PROSITE" id="PS51257">
    <property type="entry name" value="PROKAR_LIPOPROTEIN"/>
    <property type="match status" value="1"/>
</dbReference>
<dbReference type="InterPro" id="IPR041662">
    <property type="entry name" value="SusD-like_2"/>
</dbReference>
<sequence length="564" mass="62108">MTTIYSKFKKYGIYAMMLSTFAACQKSKFAEINTDPEKLPTVTPEGQFVNAVVQIHSGDFEYYYDFYRTIMPFTEMTTLNGGNTANFISDNTGNANNRYGYYYTRVGNNLVNVVKLIEAMPAEDQAKRAHEKAIAKLMNIYYAWYVSDINGSIPYSEAFQARYGGTITPKYDTQAALYDLWDTELKAIAATLADNSVAQTTYGSNDPYYGGVSAKWLKCANSLRLKIASRLSKVAPEKLKSIATEVLAAGGLFEDNSDDLELVAGDKFTEGGNWNPLGFHSSKSLVDFMLANADPRLRVFYQKNDYSAENFNLAVAQGALPAGSVQPTNRYVGAFSSPDAVSANPGYFRTRKIINAKGLEQNLDTVSLIQYRLFQPEYTYDNLPGTGHVTFPLLSYADICFLRAELAAKGIAGSDAEGWYYKGVEASIRNYDAMAATAKLPDYVPVTDAEIANYKNSPGVKYVAGNGEALIASQAFLNYYKNPNEAWAILKRLGMPNASTPLALEVMKASGVVQVIPRRASLNVADETNLNIANNKAALAEMAQNPDFGEGPSDIFGRVWWDKK</sequence>
<dbReference type="AlphaFoldDB" id="A0A1G7QDK7"/>
<protein>
    <submittedName>
        <fullName evidence="1">Starch-binding associating with outer membrane</fullName>
    </submittedName>
</protein>
<dbReference type="InterPro" id="IPR011990">
    <property type="entry name" value="TPR-like_helical_dom_sf"/>
</dbReference>
<organism evidence="1 2">
    <name type="scientific">Chitinophaga filiformis</name>
    <name type="common">Myxococcus filiformis</name>
    <name type="synonym">Flexibacter filiformis</name>
    <dbReference type="NCBI Taxonomy" id="104663"/>
    <lineage>
        <taxon>Bacteria</taxon>
        <taxon>Pseudomonadati</taxon>
        <taxon>Bacteroidota</taxon>
        <taxon>Chitinophagia</taxon>
        <taxon>Chitinophagales</taxon>
        <taxon>Chitinophagaceae</taxon>
        <taxon>Chitinophaga</taxon>
    </lineage>
</organism>
<accession>A0A1G7QDK7</accession>
<dbReference type="RefSeq" id="WP_089832221.1">
    <property type="nucleotide sequence ID" value="NZ_FNBN01000003.1"/>
</dbReference>
<proteinExistence type="predicted"/>
<dbReference type="Gene3D" id="1.25.40.390">
    <property type="match status" value="1"/>
</dbReference>
<dbReference type="Pfam" id="PF12771">
    <property type="entry name" value="SusD-like_2"/>
    <property type="match status" value="1"/>
</dbReference>
<dbReference type="Proteomes" id="UP000199045">
    <property type="component" value="Unassembled WGS sequence"/>
</dbReference>
<dbReference type="STRING" id="104663.SAMN04488121_10313"/>
<dbReference type="SUPFAM" id="SSF48452">
    <property type="entry name" value="TPR-like"/>
    <property type="match status" value="1"/>
</dbReference>
<dbReference type="EMBL" id="FNBN01000003">
    <property type="protein sequence ID" value="SDF96631.1"/>
    <property type="molecule type" value="Genomic_DNA"/>
</dbReference>
<dbReference type="OrthoDB" id="9766256at2"/>
<reference evidence="2" key="1">
    <citation type="submission" date="2016-10" db="EMBL/GenBank/DDBJ databases">
        <authorList>
            <person name="Varghese N."/>
            <person name="Submissions S."/>
        </authorList>
    </citation>
    <scope>NUCLEOTIDE SEQUENCE [LARGE SCALE GENOMIC DNA]</scope>
    <source>
        <strain evidence="2">DSM 527</strain>
    </source>
</reference>
<evidence type="ECO:0000313" key="1">
    <source>
        <dbReference type="EMBL" id="SDF96631.1"/>
    </source>
</evidence>
<evidence type="ECO:0000313" key="2">
    <source>
        <dbReference type="Proteomes" id="UP000199045"/>
    </source>
</evidence>
<gene>
    <name evidence="1" type="ORF">SAMN04488121_10313</name>
</gene>